<sequence length="189" mass="20724">MSRAEQIVHDAIYGTKLIEPEMRTLLANDSWAISGKAVAALKARGLLEGAPQEPPCGKGQCVGECGEHGVNLMRDMGYYESSPEAIAARPAAARDDREKLDALAAAQERLRVAEARVDLIREMEDALEVGTLLRLRMSFGLLVGDPIQLADMKLRPAEVEVLTEGLLIVRRNAMEDVERCKARLEGMLK</sequence>
<dbReference type="RefSeq" id="WP_244726281.1">
    <property type="nucleotide sequence ID" value="NZ_CP095045.1"/>
</dbReference>
<dbReference type="Proteomes" id="UP000831786">
    <property type="component" value="Chromosome"/>
</dbReference>
<organism evidence="1 2">
    <name type="scientific">Leucobacter allii</name>
    <dbReference type="NCBI Taxonomy" id="2932247"/>
    <lineage>
        <taxon>Bacteria</taxon>
        <taxon>Bacillati</taxon>
        <taxon>Actinomycetota</taxon>
        <taxon>Actinomycetes</taxon>
        <taxon>Micrococcales</taxon>
        <taxon>Microbacteriaceae</taxon>
        <taxon>Leucobacter</taxon>
    </lineage>
</organism>
<protein>
    <submittedName>
        <fullName evidence="1">Uncharacterized protein</fullName>
    </submittedName>
</protein>
<reference evidence="1 2" key="1">
    <citation type="submission" date="2022-04" db="EMBL/GenBank/DDBJ databases">
        <title>Leucobacter sp. isolated from rhizosphere of garlic.</title>
        <authorList>
            <person name="Won M."/>
            <person name="Lee C.-M."/>
            <person name="Woen H.-Y."/>
            <person name="Kwon S.-W."/>
        </authorList>
    </citation>
    <scope>NUCLEOTIDE SEQUENCE [LARGE SCALE GENOMIC DNA]</scope>
    <source>
        <strain evidence="1 2">H21R-40</strain>
    </source>
</reference>
<name>A0ABY4FHD6_9MICO</name>
<keyword evidence="2" id="KW-1185">Reference proteome</keyword>
<dbReference type="EMBL" id="CP095045">
    <property type="protein sequence ID" value="UOQ56092.1"/>
    <property type="molecule type" value="Genomic_DNA"/>
</dbReference>
<accession>A0ABY4FHD6</accession>
<evidence type="ECO:0000313" key="1">
    <source>
        <dbReference type="EMBL" id="UOQ56092.1"/>
    </source>
</evidence>
<evidence type="ECO:0000313" key="2">
    <source>
        <dbReference type="Proteomes" id="UP000831786"/>
    </source>
</evidence>
<gene>
    <name evidence="1" type="ORF">MUN78_10290</name>
</gene>
<proteinExistence type="predicted"/>